<accession>A3VGL2</accession>
<evidence type="ECO:0000256" key="1">
    <source>
        <dbReference type="SAM" id="MobiDB-lite"/>
    </source>
</evidence>
<feature type="region of interest" description="Disordered" evidence="1">
    <location>
        <begin position="1"/>
        <end position="25"/>
    </location>
</feature>
<feature type="compositionally biased region" description="Basic residues" evidence="1">
    <location>
        <begin position="15"/>
        <end position="25"/>
    </location>
</feature>
<name>A3VGL2_9RHOB</name>
<keyword evidence="3" id="KW-1185">Reference proteome</keyword>
<dbReference type="Proteomes" id="UP000002931">
    <property type="component" value="Unassembled WGS sequence"/>
</dbReference>
<dbReference type="AlphaFoldDB" id="A3VGL2"/>
<proteinExistence type="predicted"/>
<gene>
    <name evidence="2" type="ORF">RB2654_14065</name>
</gene>
<evidence type="ECO:0000313" key="3">
    <source>
        <dbReference type="Proteomes" id="UP000002931"/>
    </source>
</evidence>
<dbReference type="EMBL" id="AAMT01000008">
    <property type="protein sequence ID" value="EAQ12417.1"/>
    <property type="molecule type" value="Genomic_DNA"/>
</dbReference>
<reference evidence="2 3" key="1">
    <citation type="journal article" date="2010" name="J. Bacteriol.">
        <title>Genome sequences of Pelagibaca bermudensis HTCC2601T and Maritimibacter alkaliphilus HTCC2654T, the type strains of two marine Roseobacter genera.</title>
        <authorList>
            <person name="Thrash J.C."/>
            <person name="Cho J.C."/>
            <person name="Ferriera S."/>
            <person name="Johnson J."/>
            <person name="Vergin K.L."/>
            <person name="Giovannoni S.J."/>
        </authorList>
    </citation>
    <scope>NUCLEOTIDE SEQUENCE [LARGE SCALE GENOMIC DNA]</scope>
    <source>
        <strain evidence="2 3">HTCC2654</strain>
    </source>
</reference>
<evidence type="ECO:0000313" key="2">
    <source>
        <dbReference type="EMBL" id="EAQ12417.1"/>
    </source>
</evidence>
<dbReference type="HOGENOM" id="CLU_3419013_0_0_5"/>
<protein>
    <submittedName>
        <fullName evidence="2">Uncharacterized protein</fullName>
    </submittedName>
</protein>
<comment type="caution">
    <text evidence="2">The sequence shown here is derived from an EMBL/GenBank/DDBJ whole genome shotgun (WGS) entry which is preliminary data.</text>
</comment>
<sequence>MALLLRPGRPDGRAERKRRGRDVAR</sequence>
<organism evidence="2 3">
    <name type="scientific">Maritimibacter alkaliphilus HTCC2654</name>
    <dbReference type="NCBI Taxonomy" id="314271"/>
    <lineage>
        <taxon>Bacteria</taxon>
        <taxon>Pseudomonadati</taxon>
        <taxon>Pseudomonadota</taxon>
        <taxon>Alphaproteobacteria</taxon>
        <taxon>Rhodobacterales</taxon>
        <taxon>Roseobacteraceae</taxon>
        <taxon>Maritimibacter</taxon>
    </lineage>
</organism>